<feature type="region of interest" description="Disordered" evidence="1">
    <location>
        <begin position="394"/>
        <end position="508"/>
    </location>
</feature>
<evidence type="ECO:0000313" key="3">
    <source>
        <dbReference type="Proteomes" id="UP000728185"/>
    </source>
</evidence>
<dbReference type="InterPro" id="IPR052600">
    <property type="entry name" value="Nuc_rcpt_coact/corep"/>
</dbReference>
<evidence type="ECO:0000313" key="2">
    <source>
        <dbReference type="EMBL" id="KAA0199534.1"/>
    </source>
</evidence>
<accession>A0A8E0S8G9</accession>
<keyword evidence="3" id="KW-1185">Reference proteome</keyword>
<feature type="non-terminal residue" evidence="2">
    <location>
        <position position="1"/>
    </location>
</feature>
<name>A0A8E0S8G9_9TREM</name>
<dbReference type="AlphaFoldDB" id="A0A8E0S8G9"/>
<reference evidence="2" key="1">
    <citation type="submission" date="2019-05" db="EMBL/GenBank/DDBJ databases">
        <title>Annotation for the trematode Fasciolopsis buski.</title>
        <authorList>
            <person name="Choi Y.-J."/>
        </authorList>
    </citation>
    <scope>NUCLEOTIDE SEQUENCE</scope>
    <source>
        <strain evidence="2">HT</strain>
        <tissue evidence="2">Whole worm</tissue>
    </source>
</reference>
<keyword evidence="2" id="KW-0675">Receptor</keyword>
<dbReference type="Proteomes" id="UP000728185">
    <property type="component" value="Unassembled WGS sequence"/>
</dbReference>
<proteinExistence type="predicted"/>
<evidence type="ECO:0000256" key="1">
    <source>
        <dbReference type="SAM" id="MobiDB-lite"/>
    </source>
</evidence>
<gene>
    <name evidence="2" type="ORF">FBUS_10728</name>
</gene>
<feature type="compositionally biased region" description="Basic residues" evidence="1">
    <location>
        <begin position="471"/>
        <end position="480"/>
    </location>
</feature>
<organism evidence="2 3">
    <name type="scientific">Fasciolopsis buskii</name>
    <dbReference type="NCBI Taxonomy" id="27845"/>
    <lineage>
        <taxon>Eukaryota</taxon>
        <taxon>Metazoa</taxon>
        <taxon>Spiralia</taxon>
        <taxon>Lophotrochozoa</taxon>
        <taxon>Platyhelminthes</taxon>
        <taxon>Trematoda</taxon>
        <taxon>Digenea</taxon>
        <taxon>Plagiorchiida</taxon>
        <taxon>Echinostomata</taxon>
        <taxon>Echinostomatoidea</taxon>
        <taxon>Fasciolidae</taxon>
        <taxon>Fasciolopsis</taxon>
    </lineage>
</organism>
<feature type="compositionally biased region" description="Polar residues" evidence="1">
    <location>
        <begin position="490"/>
        <end position="504"/>
    </location>
</feature>
<comment type="caution">
    <text evidence="2">The sequence shown here is derived from an EMBL/GenBank/DDBJ whole genome shotgun (WGS) entry which is preliminary data.</text>
</comment>
<dbReference type="InterPro" id="IPR036621">
    <property type="entry name" value="Anticodon-bd_dom_sf"/>
</dbReference>
<protein>
    <submittedName>
        <fullName evidence="2">Nuclear receptor coactivator 5</fullName>
    </submittedName>
</protein>
<dbReference type="SUPFAM" id="SSF52954">
    <property type="entry name" value="Class II aaRS ABD-related"/>
    <property type="match status" value="1"/>
</dbReference>
<dbReference type="OrthoDB" id="10044938at2759"/>
<feature type="compositionally biased region" description="Basic and acidic residues" evidence="1">
    <location>
        <begin position="426"/>
        <end position="435"/>
    </location>
</feature>
<feature type="region of interest" description="Disordered" evidence="1">
    <location>
        <begin position="329"/>
        <end position="361"/>
    </location>
</feature>
<feature type="compositionally biased region" description="Polar residues" evidence="1">
    <location>
        <begin position="397"/>
        <end position="425"/>
    </location>
</feature>
<feature type="region of interest" description="Disordered" evidence="1">
    <location>
        <begin position="1"/>
        <end position="23"/>
    </location>
</feature>
<dbReference type="PANTHER" id="PTHR23295:SF6">
    <property type="entry name" value="NEOSIN, ISOFORM A"/>
    <property type="match status" value="1"/>
</dbReference>
<dbReference type="Gene3D" id="3.40.50.800">
    <property type="entry name" value="Anticodon-binding domain"/>
    <property type="match status" value="1"/>
</dbReference>
<sequence length="571" mass="61550">TAKPAAGSTSPGRTRGASPPPPPYTVAIVAVQHDLVPYAETIEKHVSLGIRGPTPLRTHIVVLLSVEHLTPCLADLTRDRVPFAIICTTTNWSHGSCTLRILYVPTQQEHRNMPLDDAMTLLQKEYDTYLAAEKAPPAIPTVSAPEGNVEEDHTFLAPSRNMVSLLRMLADSRILSIGELDEIAAFVQERKRRLEGRRSADSRNGATTDLKSRILSMLYPPTSVSNSATQMNAAVGSTVKNQTGLSSNTSPDVNNLQTISRLTGALPNPAIQQALDTLMMIPANQFPQPVPRPLSSTAMPTAVASSQIQQQQQLQQSFGKGVNQNMSLDRAPGAPMGGNRIPYGSSPGPVKSGRSEMNSLHRSEDARYGIAAQKSMGDYPNAGNAPSSAYAAYKQPLSHQQQQPTMYGNESSLKNSQDSRGSSGMNRRELDEHNQTMRTSGSNLLRHKDDSYSNSLGQVVEESAPPAPSWQRRKRGKRGGVGKSGADSGSRGTASANSAGNRNPTDLMATSVAPVGHVAEHYQYTWGSGYESTGARLSSSDAAYQYSFPAGQHTDPYSNHPFGYAYPQSYY</sequence>
<dbReference type="EMBL" id="LUCM01001075">
    <property type="protein sequence ID" value="KAA0199534.1"/>
    <property type="molecule type" value="Genomic_DNA"/>
</dbReference>
<dbReference type="PANTHER" id="PTHR23295">
    <property type="entry name" value="NUCLEAR RECEPTOR COACTIVATOR 5-RELATED"/>
    <property type="match status" value="1"/>
</dbReference>